<dbReference type="Proteomes" id="UP001596220">
    <property type="component" value="Unassembled WGS sequence"/>
</dbReference>
<evidence type="ECO:0000256" key="4">
    <source>
        <dbReference type="ARBA" id="ARBA00022679"/>
    </source>
</evidence>
<protein>
    <submittedName>
        <fullName evidence="7">Glycosyltransferase</fullName>
        <ecNumber evidence="7">2.4.-.-</ecNumber>
    </submittedName>
</protein>
<dbReference type="Gene3D" id="3.90.550.10">
    <property type="entry name" value="Spore Coat Polysaccharide Biosynthesis Protein SpsA, Chain A"/>
    <property type="match status" value="1"/>
</dbReference>
<comment type="similarity">
    <text evidence="2">Belongs to the glycosyltransferase 2 family.</text>
</comment>
<sequence>MSSQSANGPRVAVVVPTYDREALVRATLEALTRQGVPASEFEVVVSDDGSSDGTRGVVEGFADRLRVRYSFQEDLGFRAAAARNAGVGLTTAPVLVFVDAGVVPGPDFLAAHLAVHESDPGRPAAVIGYTFGYRPDEPAPATGAGPTSPEELVRHHRDAPDFRDARHLAFERFGFDLGRCTVPWQWFWSVNCSVRAEDFHAVGGFDEGFRSWGGEDLELAFRLFRHGVGFAVSRDAWAVEAPHPKDSSSNPESNAANVLLFLRLHPEPVVELLWAWFTRPRAGLVVDHEWNVEDEHLLFLDALDRSRSADVDGAADLLPAPAGRKVAVFGCGRDVRAWPASAVLFDFDPEVVAAAGCGVRHAIGIRTPLPDDSVDLVVITPRLGELWGRWGDAVLREAHRIGTEVTILG</sequence>
<dbReference type="PANTHER" id="PTHR43179">
    <property type="entry name" value="RHAMNOSYLTRANSFERASE WBBL"/>
    <property type="match status" value="1"/>
</dbReference>
<dbReference type="RefSeq" id="WP_380631555.1">
    <property type="nucleotide sequence ID" value="NZ_JBHSQO010000001.1"/>
</dbReference>
<feature type="domain" description="Galactosyltransferase C-terminal" evidence="6">
    <location>
        <begin position="179"/>
        <end position="230"/>
    </location>
</feature>
<evidence type="ECO:0000259" key="5">
    <source>
        <dbReference type="Pfam" id="PF00535"/>
    </source>
</evidence>
<name>A0ABW1NYA6_9PSEU</name>
<dbReference type="InterPro" id="IPR029044">
    <property type="entry name" value="Nucleotide-diphossugar_trans"/>
</dbReference>
<keyword evidence="4 7" id="KW-0808">Transferase</keyword>
<evidence type="ECO:0000313" key="7">
    <source>
        <dbReference type="EMBL" id="MFC6087707.1"/>
    </source>
</evidence>
<evidence type="ECO:0000259" key="6">
    <source>
        <dbReference type="Pfam" id="PF02709"/>
    </source>
</evidence>
<evidence type="ECO:0000256" key="1">
    <source>
        <dbReference type="ARBA" id="ARBA00004776"/>
    </source>
</evidence>
<dbReference type="SUPFAM" id="SSF53448">
    <property type="entry name" value="Nucleotide-diphospho-sugar transferases"/>
    <property type="match status" value="1"/>
</dbReference>
<accession>A0ABW1NYA6</accession>
<dbReference type="EMBL" id="JBHSQO010000001">
    <property type="protein sequence ID" value="MFC6087707.1"/>
    <property type="molecule type" value="Genomic_DNA"/>
</dbReference>
<dbReference type="InterPro" id="IPR029063">
    <property type="entry name" value="SAM-dependent_MTases_sf"/>
</dbReference>
<dbReference type="PANTHER" id="PTHR43179:SF12">
    <property type="entry name" value="GALACTOFURANOSYLTRANSFERASE GLFT2"/>
    <property type="match status" value="1"/>
</dbReference>
<proteinExistence type="inferred from homology"/>
<reference evidence="8" key="1">
    <citation type="journal article" date="2019" name="Int. J. Syst. Evol. Microbiol.">
        <title>The Global Catalogue of Microorganisms (GCM) 10K type strain sequencing project: providing services to taxonomists for standard genome sequencing and annotation.</title>
        <authorList>
            <consortium name="The Broad Institute Genomics Platform"/>
            <consortium name="The Broad Institute Genome Sequencing Center for Infectious Disease"/>
            <person name="Wu L."/>
            <person name="Ma J."/>
        </authorList>
    </citation>
    <scope>NUCLEOTIDE SEQUENCE [LARGE SCALE GENOMIC DNA]</scope>
    <source>
        <strain evidence="8">CGMCC 4.7246</strain>
    </source>
</reference>
<dbReference type="InterPro" id="IPR001173">
    <property type="entry name" value="Glyco_trans_2-like"/>
</dbReference>
<dbReference type="SUPFAM" id="SSF53335">
    <property type="entry name" value="S-adenosyl-L-methionine-dependent methyltransferases"/>
    <property type="match status" value="1"/>
</dbReference>
<evidence type="ECO:0000256" key="2">
    <source>
        <dbReference type="ARBA" id="ARBA00006739"/>
    </source>
</evidence>
<organism evidence="7 8">
    <name type="scientific">Saccharothrix lopnurensis</name>
    <dbReference type="NCBI Taxonomy" id="1670621"/>
    <lineage>
        <taxon>Bacteria</taxon>
        <taxon>Bacillati</taxon>
        <taxon>Actinomycetota</taxon>
        <taxon>Actinomycetes</taxon>
        <taxon>Pseudonocardiales</taxon>
        <taxon>Pseudonocardiaceae</taxon>
        <taxon>Saccharothrix</taxon>
    </lineage>
</organism>
<dbReference type="GO" id="GO:0016757">
    <property type="term" value="F:glycosyltransferase activity"/>
    <property type="evidence" value="ECO:0007669"/>
    <property type="project" value="UniProtKB-KW"/>
</dbReference>
<keyword evidence="8" id="KW-1185">Reference proteome</keyword>
<keyword evidence="3 7" id="KW-0328">Glycosyltransferase</keyword>
<feature type="domain" description="Glycosyltransferase 2-like" evidence="5">
    <location>
        <begin position="13"/>
        <end position="125"/>
    </location>
</feature>
<dbReference type="Pfam" id="PF02709">
    <property type="entry name" value="Glyco_transf_7C"/>
    <property type="match status" value="1"/>
</dbReference>
<gene>
    <name evidence="7" type="ORF">ACFP3R_00310</name>
</gene>
<evidence type="ECO:0000313" key="8">
    <source>
        <dbReference type="Proteomes" id="UP001596220"/>
    </source>
</evidence>
<dbReference type="InterPro" id="IPR027791">
    <property type="entry name" value="Galactosyl_T_C"/>
</dbReference>
<comment type="caution">
    <text evidence="7">The sequence shown here is derived from an EMBL/GenBank/DDBJ whole genome shotgun (WGS) entry which is preliminary data.</text>
</comment>
<dbReference type="EC" id="2.4.-.-" evidence="7"/>
<evidence type="ECO:0000256" key="3">
    <source>
        <dbReference type="ARBA" id="ARBA00022676"/>
    </source>
</evidence>
<comment type="pathway">
    <text evidence="1">Cell wall biogenesis; cell wall polysaccharide biosynthesis.</text>
</comment>
<dbReference type="Pfam" id="PF00535">
    <property type="entry name" value="Glycos_transf_2"/>
    <property type="match status" value="1"/>
</dbReference>